<name>G2XY85_BOTF4</name>
<evidence type="ECO:0000313" key="2">
    <source>
        <dbReference type="Proteomes" id="UP000008177"/>
    </source>
</evidence>
<dbReference type="InParanoid" id="G2XY85"/>
<dbReference type="HOGENOM" id="CLU_2573602_0_0_1"/>
<organism evidence="1 2">
    <name type="scientific">Botryotinia fuckeliana (strain T4)</name>
    <name type="common">Noble rot fungus</name>
    <name type="synonym">Botrytis cinerea</name>
    <dbReference type="NCBI Taxonomy" id="999810"/>
    <lineage>
        <taxon>Eukaryota</taxon>
        <taxon>Fungi</taxon>
        <taxon>Dikarya</taxon>
        <taxon>Ascomycota</taxon>
        <taxon>Pezizomycotina</taxon>
        <taxon>Leotiomycetes</taxon>
        <taxon>Helotiales</taxon>
        <taxon>Sclerotiniaceae</taxon>
        <taxon>Botrytis</taxon>
    </lineage>
</organism>
<reference evidence="2" key="1">
    <citation type="journal article" date="2011" name="PLoS Genet.">
        <title>Genomic analysis of the necrotrophic fungal pathogens Sclerotinia sclerotiorum and Botrytis cinerea.</title>
        <authorList>
            <person name="Amselem J."/>
            <person name="Cuomo C.A."/>
            <person name="van Kan J.A."/>
            <person name="Viaud M."/>
            <person name="Benito E.P."/>
            <person name="Couloux A."/>
            <person name="Coutinho P.M."/>
            <person name="de Vries R.P."/>
            <person name="Dyer P.S."/>
            <person name="Fillinger S."/>
            <person name="Fournier E."/>
            <person name="Gout L."/>
            <person name="Hahn M."/>
            <person name="Kohn L."/>
            <person name="Lapalu N."/>
            <person name="Plummer K.M."/>
            <person name="Pradier J.M."/>
            <person name="Quevillon E."/>
            <person name="Sharon A."/>
            <person name="Simon A."/>
            <person name="ten Have A."/>
            <person name="Tudzynski B."/>
            <person name="Tudzynski P."/>
            <person name="Wincker P."/>
            <person name="Andrew M."/>
            <person name="Anthouard V."/>
            <person name="Beever R.E."/>
            <person name="Beffa R."/>
            <person name="Benoit I."/>
            <person name="Bouzid O."/>
            <person name="Brault B."/>
            <person name="Chen Z."/>
            <person name="Choquer M."/>
            <person name="Collemare J."/>
            <person name="Cotton P."/>
            <person name="Danchin E.G."/>
            <person name="Da Silva C."/>
            <person name="Gautier A."/>
            <person name="Giraud C."/>
            <person name="Giraud T."/>
            <person name="Gonzalez C."/>
            <person name="Grossetete S."/>
            <person name="Guldener U."/>
            <person name="Henrissat B."/>
            <person name="Howlett B.J."/>
            <person name="Kodira C."/>
            <person name="Kretschmer M."/>
            <person name="Lappartient A."/>
            <person name="Leroch M."/>
            <person name="Levis C."/>
            <person name="Mauceli E."/>
            <person name="Neuveglise C."/>
            <person name="Oeser B."/>
            <person name="Pearson M."/>
            <person name="Poulain J."/>
            <person name="Poussereau N."/>
            <person name="Quesneville H."/>
            <person name="Rascle C."/>
            <person name="Schumacher J."/>
            <person name="Segurens B."/>
            <person name="Sexton A."/>
            <person name="Silva E."/>
            <person name="Sirven C."/>
            <person name="Soanes D.M."/>
            <person name="Talbot N.J."/>
            <person name="Templeton M."/>
            <person name="Yandava C."/>
            <person name="Yarden O."/>
            <person name="Zeng Q."/>
            <person name="Rollins J.A."/>
            <person name="Lebrun M.H."/>
            <person name="Dickman M."/>
        </authorList>
    </citation>
    <scope>NUCLEOTIDE SEQUENCE [LARGE SCALE GENOMIC DNA]</scope>
    <source>
        <strain evidence="2">T4</strain>
    </source>
</reference>
<protein>
    <submittedName>
        <fullName evidence="1">Uncharacterized protein</fullName>
    </submittedName>
</protein>
<dbReference type="EMBL" id="FQ790278">
    <property type="protein sequence ID" value="CCD45422.1"/>
    <property type="molecule type" value="Genomic_DNA"/>
</dbReference>
<dbReference type="Proteomes" id="UP000008177">
    <property type="component" value="Unplaced contigs"/>
</dbReference>
<dbReference type="AlphaFoldDB" id="G2XY85"/>
<sequence length="81" mass="9141">MATLCKDELRKGVIVPDYDFMVILPWDDPSKEITAPRDELTIVFPEKELSTVVVVSGDKLAAVLSWNKLWQLGSFKLKFTG</sequence>
<gene>
    <name evidence="1" type="ORF">BofuT4_uP044400.1</name>
</gene>
<evidence type="ECO:0000313" key="1">
    <source>
        <dbReference type="EMBL" id="CCD45422.1"/>
    </source>
</evidence>
<proteinExistence type="predicted"/>
<accession>G2XY85</accession>